<comment type="caution">
    <text evidence="2">The sequence shown here is derived from an EMBL/GenBank/DDBJ whole genome shotgun (WGS) entry which is preliminary data.</text>
</comment>
<dbReference type="OrthoDB" id="10248979at2759"/>
<evidence type="ECO:0000256" key="1">
    <source>
        <dbReference type="SAM" id="Phobius"/>
    </source>
</evidence>
<accession>A0A6A5BD50</accession>
<evidence type="ECO:0000313" key="2">
    <source>
        <dbReference type="EMBL" id="KAF0972004.1"/>
    </source>
</evidence>
<dbReference type="VEuPathDB" id="AmoebaDB:FDP41_009700"/>
<dbReference type="OMA" id="CYIINRE"/>
<dbReference type="EMBL" id="VFQX01000072">
    <property type="protein sequence ID" value="KAF0972004.1"/>
    <property type="molecule type" value="Genomic_DNA"/>
</dbReference>
<keyword evidence="1" id="KW-1133">Transmembrane helix</keyword>
<reference evidence="2 3" key="1">
    <citation type="journal article" date="2019" name="Sci. Rep.">
        <title>Nanopore sequencing improves the draft genome of the human pathogenic amoeba Naegleria fowleri.</title>
        <authorList>
            <person name="Liechti N."/>
            <person name="Schurch N."/>
            <person name="Bruggmann R."/>
            <person name="Wittwer M."/>
        </authorList>
    </citation>
    <scope>NUCLEOTIDE SEQUENCE [LARGE SCALE GENOMIC DNA]</scope>
    <source>
        <strain evidence="2 3">ATCC 30894</strain>
    </source>
</reference>
<organism evidence="2 3">
    <name type="scientific">Naegleria fowleri</name>
    <name type="common">Brain eating amoeba</name>
    <dbReference type="NCBI Taxonomy" id="5763"/>
    <lineage>
        <taxon>Eukaryota</taxon>
        <taxon>Discoba</taxon>
        <taxon>Heterolobosea</taxon>
        <taxon>Tetramitia</taxon>
        <taxon>Eutetramitia</taxon>
        <taxon>Vahlkampfiidae</taxon>
        <taxon>Naegleria</taxon>
    </lineage>
</organism>
<keyword evidence="1" id="KW-0812">Transmembrane</keyword>
<sequence length="584" mass="67635">MNSHQLLRWGGLVICVLLLAGVAMNIHHLISKWKMNGKSVVESTSDTVTISKVELDELKQYAHSCKVLKHFSIVLIDTGGNVHKQIRTLVGTIHRYHEAELLIYVYGVDLDEPTRNEIYLWKNVEYWDVRELYQATTNIDRPEKINPEYYKPVIFKHSAERLGKFVYIQTGHYLTRRLELDKIDAYLERYGSFFASPKCHSPLPKDKGLEAVKSFDVVFHGITYNSYAYKNLYIPLYECSRAKCAPSHLKDLDPEKFDSLSDDLKHAMHCQDLATITHAISADAPLDSACYIINREDMLLSPSQLPGFPIKSWVAFTPQKDDTGLIKQNDDKRIHVALGVPTTSKGHKSVNENPLFKVFLPSLKETIERKGTPEGDKYVYKLYVAIDRGDPVYDNTENQKQFKNLVMSQMEGYNFHFQIIKVINSHGWVPMLWNTVFQHAIDDGADYFYQLNDDVRFITPGWTGMLVERLENNPFRKNFGVTGPTDEGNRSIFTQAFVHRTHHHIFGYFYPYVFKNWYSDDWISLVYRDSNSYFKDPHKPMVRNQQTFGTRYDICDANGRENLHKILQISKVKIKEYLESTTAP</sequence>
<gene>
    <name evidence="2" type="ORF">FDP41_009700</name>
</gene>
<keyword evidence="3" id="KW-1185">Reference proteome</keyword>
<dbReference type="GeneID" id="68116915"/>
<keyword evidence="1" id="KW-0472">Membrane</keyword>
<dbReference type="Proteomes" id="UP000444721">
    <property type="component" value="Unassembled WGS sequence"/>
</dbReference>
<dbReference type="RefSeq" id="XP_044556719.1">
    <property type="nucleotide sequence ID" value="XM_044713687.1"/>
</dbReference>
<feature type="transmembrane region" description="Helical" evidence="1">
    <location>
        <begin position="6"/>
        <end position="26"/>
    </location>
</feature>
<proteinExistence type="predicted"/>
<dbReference type="VEuPathDB" id="AmoebaDB:NfTy_087470"/>
<name>A0A6A5BD50_NAEFO</name>
<protein>
    <submittedName>
        <fullName evidence="2">Uncharacterized protein</fullName>
    </submittedName>
</protein>
<dbReference type="VEuPathDB" id="AmoebaDB:NF0004070"/>
<dbReference type="AlphaFoldDB" id="A0A6A5BD50"/>
<evidence type="ECO:0000313" key="3">
    <source>
        <dbReference type="Proteomes" id="UP000444721"/>
    </source>
</evidence>